<protein>
    <submittedName>
        <fullName evidence="2">Uncharacterized protein</fullName>
    </submittedName>
</protein>
<sequence>MKKTFLKNCAKLCLLIAAAYGTYLYACIDGFMGYDYNSAFSPEVTVSQKSYTPLFYDSDYLFYGNNYIDEQSRDFSQTDIQSWSEYLGKALTKEKIKYYLYDKEALKEIHQSAPSDKKVQRFFSLLAIARDNEAITNVSYNRWDYDSRKVAYTQQAEISKAETLYQDALKDKDEFFAHRMWYQLMRLKFYSAERASVIDYFMQTETTQPRTDLYYRGMHYVAGAYIAQKNYAKSTPLLAQIFNRVPSLRQTVTYEYRPLSAEQLHKLSAGLSTQEQCALWAMDGYYNSEKDAIEKILALDSQSPYVDFLLSRYVNRLEAKVNIYGSYGEPISSYKAYHQHTQAVATQDYPTDWILTTAKDKKVANPYLWQVAAGYVSSFRNEFNEARTFLSKAEKMADNPAKKAQVRLIGLLNEVAALERITPQAEQKLLKDLPWLWDYKAPEGQEALRSGYALVFIGKYISMLYKAENNPIMAELTYSVKGYYRKEAQTAAMEQFLQKKDKTPWETFWAKKYQYTLNDIYESKAIYAFYEDQITEAIALMKKTPQEKAILPANPFNGKIRDCADCEHALPKKVKYTKLSFLEKVKEMEDKIAKGDDPYSNALLVGNAFYNASYFGSVRFFYLNPIIDEYGYRVSAEHWDVLLNMKQAKKYYLLAKKHASNDEQRAKITYLLAKVERNEYYNRNFFCKEEYTRESLDTGLHYRWDAFEELRRYAHTKYYQEVIAECGYFRKFVH</sequence>
<organism evidence="2 3">
    <name type="scientific">Capnocytophaga granulosa</name>
    <dbReference type="NCBI Taxonomy" id="45242"/>
    <lineage>
        <taxon>Bacteria</taxon>
        <taxon>Pseudomonadati</taxon>
        <taxon>Bacteroidota</taxon>
        <taxon>Flavobacteriia</taxon>
        <taxon>Flavobacteriales</taxon>
        <taxon>Flavobacteriaceae</taxon>
        <taxon>Capnocytophaga</taxon>
    </lineage>
</organism>
<comment type="caution">
    <text evidence="2">The sequence shown here is derived from an EMBL/GenBank/DDBJ whole genome shotgun (WGS) entry which is preliminary data.</text>
</comment>
<reference evidence="2 3" key="1">
    <citation type="submission" date="2016-10" db="EMBL/GenBank/DDBJ databases">
        <authorList>
            <person name="Varghese N."/>
            <person name="Submissions S."/>
        </authorList>
    </citation>
    <scope>NUCLEOTIDE SEQUENCE [LARGE SCALE GENOMIC DNA]</scope>
    <source>
        <strain evidence="2 3">DSM 11449</strain>
    </source>
</reference>
<dbReference type="Proteomes" id="UP000182771">
    <property type="component" value="Unassembled WGS sequence"/>
</dbReference>
<evidence type="ECO:0000256" key="1">
    <source>
        <dbReference type="SAM" id="Phobius"/>
    </source>
</evidence>
<gene>
    <name evidence="2" type="ORF">SAMN05444420_102291</name>
</gene>
<dbReference type="RefSeq" id="WP_016420127.1">
    <property type="nucleotide sequence ID" value="NZ_FNND01000002.1"/>
</dbReference>
<dbReference type="OrthoDB" id="605297at2"/>
<keyword evidence="1" id="KW-1133">Transmembrane helix</keyword>
<keyword evidence="1" id="KW-0812">Transmembrane</keyword>
<accession>A0A1H2TRD7</accession>
<keyword evidence="3" id="KW-1185">Reference proteome</keyword>
<name>A0A1H2TRD7_9FLAO</name>
<keyword evidence="1" id="KW-0472">Membrane</keyword>
<evidence type="ECO:0000313" key="2">
    <source>
        <dbReference type="EMBL" id="SDW46486.1"/>
    </source>
</evidence>
<evidence type="ECO:0000313" key="3">
    <source>
        <dbReference type="Proteomes" id="UP000182771"/>
    </source>
</evidence>
<dbReference type="EMBL" id="FNND01000002">
    <property type="protein sequence ID" value="SDW46486.1"/>
    <property type="molecule type" value="Genomic_DNA"/>
</dbReference>
<feature type="transmembrane region" description="Helical" evidence="1">
    <location>
        <begin position="12"/>
        <end position="34"/>
    </location>
</feature>
<proteinExistence type="predicted"/>
<dbReference type="AlphaFoldDB" id="A0A1H2TRD7"/>
<dbReference type="GeneID" id="85016383"/>